<sequence length="885" mass="98791">MNSTVADLETPELVRLFLDDAALRDSRSPFTTPQYIPSPSATPGLLGGSQTQRALPSTALLVASLAYINLGHLKEAEDCLVRYLLLAPTSTEAYIALVEVYKQQGNFHLATLTCSRMAQSTNSASHLTKAMCLYQSILEQTGNPELLGLILDIINRLRICFKKEPIPLQFATAIQELLEYLASPNAATLSSTDCASLLKEIVLISTLKQATVVSTLQIALLKYYSLKRDSQRVYALIESGYSLLCYCKDWLFNAKESITYVSKNTQTEPFQTAVFLKRISFQLDIIYRTLFLSLQNSGVSDDLDELFNEYSRVIEESDHILPLLNSMALQQTWTQIRMEHFARLLFLKGLLYLRMDSNSVSSVSINEVNHPPDSTKLDIARRFFALSLAGSPPSSSNFESSARLVDAILIIISLQYEDIIDIVPKKTISLGIPRKSLDIKTIQGLPSVSLSYIHDSFDELVSKALQHQPWDLDRFLMVASLYLYNRGLRKYLRQLFPRMPEDVLLPSSGEFPKIKSRMIVTVADMEAFILLLLLERQIHVQMMFQNNELEEKISVLEASARSIYKPSQIAVQFWIRMLVYFSDSRPETEYYTTLLLPDVIARGIISELRGKIPCRQPEARYLVGALGLCISELHHGWAEFSGDRADLFGTLYETWENVDKQRNTTSFCFVESCLRNLTIDPQVLRQILGFSDSMLQPRELKPRLSPNAKAASPIQSRLKQRTANDTVDIALTPSKQSPRNDLSTSPECRLDTGVLSDHFLQPTAAVGETPPSNHPKITSGRLIRQFSSLASSRYPTESEKVPHLAEAAIESSSSPEPNSTSAICASSPALLTVDMPPHCISPGSDMSALDFSDSEADSPSVQHAGQSRLQRQLDGLLALHTTLAE</sequence>
<keyword evidence="3" id="KW-1185">Reference proteome</keyword>
<dbReference type="Gene3D" id="1.25.40.10">
    <property type="entry name" value="Tetratricopeptide repeat domain"/>
    <property type="match status" value="1"/>
</dbReference>
<organism evidence="2 3">
    <name type="scientific">Batrachochytrium salamandrivorans</name>
    <dbReference type="NCBI Taxonomy" id="1357716"/>
    <lineage>
        <taxon>Eukaryota</taxon>
        <taxon>Fungi</taxon>
        <taxon>Fungi incertae sedis</taxon>
        <taxon>Chytridiomycota</taxon>
        <taxon>Chytridiomycota incertae sedis</taxon>
        <taxon>Chytridiomycetes</taxon>
        <taxon>Rhizophydiales</taxon>
        <taxon>Rhizophydiales incertae sedis</taxon>
        <taxon>Batrachochytrium</taxon>
    </lineage>
</organism>
<dbReference type="EMBL" id="JAFCIX010000379">
    <property type="protein sequence ID" value="KAH6592434.1"/>
    <property type="molecule type" value="Genomic_DNA"/>
</dbReference>
<feature type="compositionally biased region" description="Polar residues" evidence="1">
    <location>
        <begin position="733"/>
        <end position="746"/>
    </location>
</feature>
<dbReference type="Proteomes" id="UP001648503">
    <property type="component" value="Unassembled WGS sequence"/>
</dbReference>
<dbReference type="SUPFAM" id="SSF48452">
    <property type="entry name" value="TPR-like"/>
    <property type="match status" value="1"/>
</dbReference>
<feature type="region of interest" description="Disordered" evidence="1">
    <location>
        <begin position="844"/>
        <end position="867"/>
    </location>
</feature>
<proteinExistence type="predicted"/>
<evidence type="ECO:0000313" key="3">
    <source>
        <dbReference type="Proteomes" id="UP001648503"/>
    </source>
</evidence>
<feature type="region of interest" description="Disordered" evidence="1">
    <location>
        <begin position="29"/>
        <end position="48"/>
    </location>
</feature>
<feature type="compositionally biased region" description="Polar residues" evidence="1">
    <location>
        <begin position="29"/>
        <end position="41"/>
    </location>
</feature>
<evidence type="ECO:0000256" key="1">
    <source>
        <dbReference type="SAM" id="MobiDB-lite"/>
    </source>
</evidence>
<feature type="compositionally biased region" description="Polar residues" evidence="1">
    <location>
        <begin position="857"/>
        <end position="867"/>
    </location>
</feature>
<feature type="compositionally biased region" description="Polar residues" evidence="1">
    <location>
        <begin position="713"/>
        <end position="725"/>
    </location>
</feature>
<dbReference type="InterPro" id="IPR011990">
    <property type="entry name" value="TPR-like_helical_dom_sf"/>
</dbReference>
<evidence type="ECO:0000313" key="2">
    <source>
        <dbReference type="EMBL" id="KAH6592434.1"/>
    </source>
</evidence>
<feature type="region of interest" description="Disordered" evidence="1">
    <location>
        <begin position="699"/>
        <end position="748"/>
    </location>
</feature>
<accession>A0ABQ8F553</accession>
<name>A0ABQ8F553_9FUNG</name>
<gene>
    <name evidence="2" type="ORF">BASA50_008050</name>
</gene>
<reference evidence="2 3" key="1">
    <citation type="submission" date="2021-02" db="EMBL/GenBank/DDBJ databases">
        <title>Variation within the Batrachochytrium salamandrivorans European outbreak.</title>
        <authorList>
            <person name="Kelly M."/>
            <person name="Pasmans F."/>
            <person name="Shea T.P."/>
            <person name="Munoz J.F."/>
            <person name="Carranza S."/>
            <person name="Cuomo C.A."/>
            <person name="Martel A."/>
        </authorList>
    </citation>
    <scope>NUCLEOTIDE SEQUENCE [LARGE SCALE GENOMIC DNA]</scope>
    <source>
        <strain evidence="2 3">AMFP18/2</strain>
    </source>
</reference>
<protein>
    <submittedName>
        <fullName evidence="2">Uncharacterized protein</fullName>
    </submittedName>
</protein>
<comment type="caution">
    <text evidence="2">The sequence shown here is derived from an EMBL/GenBank/DDBJ whole genome shotgun (WGS) entry which is preliminary data.</text>
</comment>